<feature type="domain" description="CBS" evidence="1">
    <location>
        <begin position="472"/>
        <end position="515"/>
    </location>
</feature>
<sequence length="526" mass="59113">MGSSLASHDLSDPQLQRLLSEYVHHITPQKPRYIDLEGFEEIFGMLVADPEPHFQFFYHGKIVSADMKPKDDATDAQIFTCEARSVLIQDFAASVSEVLQLADPISNSVLQSIQKALYIDVPEKLMTMQEIYNVCLTNPQISRSLLSVHMVFEDFSSTILHEKMRQREHKGHDQQMFMLRERDMTRFQLTTQQMFFDTPPPASLLWDLKVGDYGNICHNSELLRLQSSEGCAQALSKMAQYNAQGVLVVEVPDNVRSEKCQILGFLSAEKFLHCLVPDLHMPATKLYEHTQARAEKTIMEFGTTPLRNIVDYFISGQSSLLGIVREDETFYNVLLRFACGESVVAVAQDRNPLSETVLGYLTIHDMLSWLDEDLALLKGKEYCAVAMFPQVFHNPATIDCASDLSVCEGLVKMELQKLSAILVKTNATTSILSADTFRDLYFASFSASGNDSKSGPLLQTVAKQAAALVPATFISLDTSIAVVIREMIDKRARRVIIRRHDNILVGSVRASDIVLMLLQEQHTSLY</sequence>
<dbReference type="GeneID" id="36406244"/>
<dbReference type="InterPro" id="IPR000644">
    <property type="entry name" value="CBS_dom"/>
</dbReference>
<dbReference type="InterPro" id="IPR046342">
    <property type="entry name" value="CBS_dom_sf"/>
</dbReference>
<evidence type="ECO:0000313" key="2">
    <source>
        <dbReference type="EMBL" id="CEG41019.1"/>
    </source>
</evidence>
<evidence type="ECO:0000259" key="1">
    <source>
        <dbReference type="Pfam" id="PF00571"/>
    </source>
</evidence>
<dbReference type="Pfam" id="PF00571">
    <property type="entry name" value="CBS"/>
    <property type="match status" value="1"/>
</dbReference>
<dbReference type="Gene3D" id="3.10.580.10">
    <property type="entry name" value="CBS-domain"/>
    <property type="match status" value="1"/>
</dbReference>
<dbReference type="RefSeq" id="XP_024577388.1">
    <property type="nucleotide sequence ID" value="XM_024726742.1"/>
</dbReference>
<keyword evidence="3" id="KW-1185">Reference proteome</keyword>
<reference evidence="3" key="1">
    <citation type="submission" date="2014-09" db="EMBL/GenBank/DDBJ databases">
        <authorList>
            <person name="Sharma Rahul"/>
            <person name="Thines Marco"/>
        </authorList>
    </citation>
    <scope>NUCLEOTIDE SEQUENCE [LARGE SCALE GENOMIC DNA]</scope>
</reference>
<dbReference type="OMA" id="SETCAHA"/>
<dbReference type="Proteomes" id="UP000054928">
    <property type="component" value="Unassembled WGS sequence"/>
</dbReference>
<organism evidence="2 3">
    <name type="scientific">Plasmopara halstedii</name>
    <name type="common">Downy mildew of sunflower</name>
    <dbReference type="NCBI Taxonomy" id="4781"/>
    <lineage>
        <taxon>Eukaryota</taxon>
        <taxon>Sar</taxon>
        <taxon>Stramenopiles</taxon>
        <taxon>Oomycota</taxon>
        <taxon>Peronosporomycetes</taxon>
        <taxon>Peronosporales</taxon>
        <taxon>Peronosporaceae</taxon>
        <taxon>Plasmopara</taxon>
    </lineage>
</organism>
<evidence type="ECO:0000313" key="3">
    <source>
        <dbReference type="Proteomes" id="UP000054928"/>
    </source>
</evidence>
<protein>
    <submittedName>
        <fullName evidence="2">CBS domain</fullName>
    </submittedName>
</protein>
<proteinExistence type="predicted"/>
<accession>A0A0N7L5B6</accession>
<dbReference type="EMBL" id="CCYD01000524">
    <property type="protein sequence ID" value="CEG41019.1"/>
    <property type="molecule type" value="Genomic_DNA"/>
</dbReference>
<dbReference type="AlphaFoldDB" id="A0A0N7L5B6"/>
<dbReference type="OrthoDB" id="72239at2759"/>
<name>A0A0N7L5B6_PLAHL</name>
<dbReference type="SUPFAM" id="SSF54631">
    <property type="entry name" value="CBS-domain pair"/>
    <property type="match status" value="1"/>
</dbReference>